<dbReference type="eggNOG" id="COG5661">
    <property type="taxonomic scope" value="Bacteria"/>
</dbReference>
<accession>K6XZR9</accession>
<sequence>MNEIWNQWYPKLVLHEKGHHQLALKIAKKIESTILDMSAETKCSALEIKANAIGHGYLSELDELNKQYDQRTNHGETQGASLFSYL</sequence>
<protein>
    <recommendedName>
        <fullName evidence="3">DUF922 domain-containing protein</fullName>
    </recommendedName>
</protein>
<dbReference type="Proteomes" id="UP000006327">
    <property type="component" value="Unassembled WGS sequence"/>
</dbReference>
<dbReference type="Pfam" id="PF06037">
    <property type="entry name" value="DUF922"/>
    <property type="match status" value="1"/>
</dbReference>
<proteinExistence type="predicted"/>
<evidence type="ECO:0000313" key="1">
    <source>
        <dbReference type="EMBL" id="GAC17156.1"/>
    </source>
</evidence>
<evidence type="ECO:0008006" key="3">
    <source>
        <dbReference type="Google" id="ProtNLM"/>
    </source>
</evidence>
<dbReference type="EMBL" id="BAEO01000005">
    <property type="protein sequence ID" value="GAC17156.1"/>
    <property type="molecule type" value="Genomic_DNA"/>
</dbReference>
<gene>
    <name evidence="1" type="ORF">GARC_0174</name>
</gene>
<evidence type="ECO:0000313" key="2">
    <source>
        <dbReference type="Proteomes" id="UP000006327"/>
    </source>
</evidence>
<organism evidence="1 2">
    <name type="scientific">Paraglaciecola arctica BSs20135</name>
    <dbReference type="NCBI Taxonomy" id="493475"/>
    <lineage>
        <taxon>Bacteria</taxon>
        <taxon>Pseudomonadati</taxon>
        <taxon>Pseudomonadota</taxon>
        <taxon>Gammaproteobacteria</taxon>
        <taxon>Alteromonadales</taxon>
        <taxon>Alteromonadaceae</taxon>
        <taxon>Paraglaciecola</taxon>
    </lineage>
</organism>
<keyword evidence="2" id="KW-1185">Reference proteome</keyword>
<dbReference type="AlphaFoldDB" id="K6XZR9"/>
<comment type="caution">
    <text evidence="1">The sequence shown here is derived from an EMBL/GenBank/DDBJ whole genome shotgun (WGS) entry which is preliminary data.</text>
</comment>
<reference evidence="1 2" key="1">
    <citation type="journal article" date="2017" name="Antonie Van Leeuwenhoek">
        <title>Rhizobium rhizosphaerae sp. nov., a novel species isolated from rice rhizosphere.</title>
        <authorList>
            <person name="Zhao J.J."/>
            <person name="Zhang J."/>
            <person name="Zhang R.J."/>
            <person name="Zhang C.W."/>
            <person name="Yin H.Q."/>
            <person name="Zhang X.X."/>
        </authorList>
    </citation>
    <scope>NUCLEOTIDE SEQUENCE [LARGE SCALE GENOMIC DNA]</scope>
    <source>
        <strain evidence="1 2">BSs20135</strain>
    </source>
</reference>
<dbReference type="InterPro" id="IPR010321">
    <property type="entry name" value="DUF922"/>
</dbReference>
<name>K6XZR9_9ALTE</name>